<dbReference type="PRINTS" id="PR00990">
    <property type="entry name" value="RIBOKINASE"/>
</dbReference>
<dbReference type="GO" id="GO:0005634">
    <property type="term" value="C:nucleus"/>
    <property type="evidence" value="ECO:0007669"/>
    <property type="project" value="UniProtKB-SubCell"/>
</dbReference>
<keyword evidence="10 12" id="KW-0630">Potassium</keyword>
<comment type="similarity">
    <text evidence="1">Belongs to the carbohydrate kinase pfkB family.</text>
</comment>
<feature type="binding site" evidence="12">
    <location>
        <position position="379"/>
    </location>
    <ligand>
        <name>K(+)</name>
        <dbReference type="ChEBI" id="CHEBI:29103"/>
    </ligand>
</feature>
<feature type="binding site" evidence="12">
    <location>
        <position position="226"/>
    </location>
    <ligand>
        <name>ATP</name>
        <dbReference type="ChEBI" id="CHEBI:30616"/>
    </ligand>
</feature>
<keyword evidence="12" id="KW-0963">Cytoplasm</keyword>
<evidence type="ECO:0000256" key="8">
    <source>
        <dbReference type="ARBA" id="ARBA00022840"/>
    </source>
</evidence>
<accession>A0A2B7XD29</accession>
<feature type="binding site" evidence="12">
    <location>
        <position position="310"/>
    </location>
    <ligand>
        <name>K(+)</name>
        <dbReference type="ChEBI" id="CHEBI:29103"/>
    </ligand>
</feature>
<comment type="activity regulation">
    <text evidence="12">Activated by a monovalent cation that binds near, but not in, the active site. The most likely occupant of the site in vivo is potassium. Ion binding induces a conformational change that may alter substrate affinity.</text>
</comment>
<dbReference type="Pfam" id="PF00294">
    <property type="entry name" value="PfkB"/>
    <property type="match status" value="2"/>
</dbReference>
<dbReference type="GO" id="GO:0019303">
    <property type="term" value="P:D-ribose catabolic process"/>
    <property type="evidence" value="ECO:0007669"/>
    <property type="project" value="UniProtKB-UniRule"/>
</dbReference>
<keyword evidence="6 12" id="KW-0547">Nucleotide-binding</keyword>
<feature type="binding site" evidence="12">
    <location>
        <position position="165"/>
    </location>
    <ligand>
        <name>substrate</name>
    </ligand>
</feature>
<gene>
    <name evidence="14" type="ORF">AJ80_08059</name>
</gene>
<feature type="domain" description="Carbohydrate kinase PfkB" evidence="13">
    <location>
        <begin position="212"/>
        <end position="382"/>
    </location>
</feature>
<evidence type="ECO:0000256" key="6">
    <source>
        <dbReference type="ARBA" id="ARBA00022741"/>
    </source>
</evidence>
<name>A0A2B7XD29_POLH7</name>
<dbReference type="GO" id="GO:0004747">
    <property type="term" value="F:ribokinase activity"/>
    <property type="evidence" value="ECO:0007669"/>
    <property type="project" value="UniProtKB-UniRule"/>
</dbReference>
<keyword evidence="12" id="KW-0539">Nucleus</keyword>
<sequence length="386" mass="41591">MPASIRIIGSLNADMVSVTPRFPGPGETLTATSFTTSAGGKGANQAVACGRLSRPRPVSTTSDSTIGDNKHINVEMLGAVGGLDAHFSTLLKPTLRNSGVETSRIHEIENEHTGVAVIIVDTSAGGENRILFSPGANYTGMQPTPTVLGVTLSAPMPDVIVLQAEIPIQTIIEILRGVNRWKKDAREVHGQTGIDGDVEVMFNPAPAPEGGLPEDVYGAVDHLIMNETECELMAPASLPRKPDATESSRWDDIARYFHGLGVRYVLVTLGSQGVWYSAGDAGEARQQEQGASWTRVVNDLPATKAEKVVDTTAAGDTFVGAYAVQVARWRDERRAAGLASRELMVEERRERYEKVTERAVRWATQASARCVERSGAMDSIPWEDEI</sequence>
<keyword evidence="15" id="KW-1185">Reference proteome</keyword>
<dbReference type="GO" id="GO:0005524">
    <property type="term" value="F:ATP binding"/>
    <property type="evidence" value="ECO:0007669"/>
    <property type="project" value="UniProtKB-UniRule"/>
</dbReference>
<reference evidence="14 15" key="1">
    <citation type="submission" date="2017-10" db="EMBL/GenBank/DDBJ databases">
        <title>Comparative genomics in systemic dimorphic fungi from Ajellomycetaceae.</title>
        <authorList>
            <person name="Munoz J.F."/>
            <person name="Mcewen J.G."/>
            <person name="Clay O.K."/>
            <person name="Cuomo C.A."/>
        </authorList>
    </citation>
    <scope>NUCLEOTIDE SEQUENCE [LARGE SCALE GENOMIC DNA]</scope>
    <source>
        <strain evidence="14 15">UAMH7299</strain>
    </source>
</reference>
<evidence type="ECO:0000313" key="14">
    <source>
        <dbReference type="EMBL" id="PGH07046.1"/>
    </source>
</evidence>
<evidence type="ECO:0000256" key="2">
    <source>
        <dbReference type="ARBA" id="ARBA00012035"/>
    </source>
</evidence>
<protein>
    <recommendedName>
        <fullName evidence="3 12">Ribokinase</fullName>
        <shortName evidence="12">RK</shortName>
        <ecNumber evidence="2 12">2.7.1.15</ecNumber>
    </recommendedName>
</protein>
<keyword evidence="7 12" id="KW-0418">Kinase</keyword>
<evidence type="ECO:0000256" key="10">
    <source>
        <dbReference type="ARBA" id="ARBA00022958"/>
    </source>
</evidence>
<evidence type="ECO:0000313" key="15">
    <source>
        <dbReference type="Proteomes" id="UP000224634"/>
    </source>
</evidence>
<dbReference type="GO" id="GO:0005737">
    <property type="term" value="C:cytoplasm"/>
    <property type="evidence" value="ECO:0007669"/>
    <property type="project" value="UniProtKB-SubCell"/>
</dbReference>
<keyword evidence="11 12" id="KW-0119">Carbohydrate metabolism</keyword>
<feature type="binding site" evidence="12">
    <location>
        <position position="375"/>
    </location>
    <ligand>
        <name>K(+)</name>
        <dbReference type="ChEBI" id="CHEBI:29103"/>
    </ligand>
</feature>
<keyword evidence="5 12" id="KW-0479">Metal-binding</keyword>
<dbReference type="Proteomes" id="UP000224634">
    <property type="component" value="Unassembled WGS sequence"/>
</dbReference>
<evidence type="ECO:0000256" key="12">
    <source>
        <dbReference type="HAMAP-Rule" id="MF_03215"/>
    </source>
</evidence>
<comment type="caution">
    <text evidence="14">The sequence shown here is derived from an EMBL/GenBank/DDBJ whole genome shotgun (WGS) entry which is preliminary data.</text>
</comment>
<feature type="active site" description="Proton acceptor" evidence="12">
    <location>
        <position position="316"/>
    </location>
</feature>
<feature type="binding site" evidence="12">
    <location>
        <position position="312"/>
    </location>
    <ligand>
        <name>K(+)</name>
        <dbReference type="ChEBI" id="CHEBI:29103"/>
    </ligand>
</feature>
<comment type="subunit">
    <text evidence="12">Homodimer.</text>
</comment>
<comment type="similarity">
    <text evidence="12">Belongs to the carbohydrate kinase PfkB family. Ribokinase subfamily.</text>
</comment>
<comment type="function">
    <text evidence="12">Catalyzes the phosphorylation of ribose at O-5 in a reaction requiring ATP and magnesium. The resulting D-ribose-5-phosphate can then be used either for sythesis of nucleotides, histidine, and tryptophan, or as a component of the pentose phosphate pathway.</text>
</comment>
<comment type="subcellular location">
    <subcellularLocation>
        <location evidence="12">Cytoplasm</location>
    </subcellularLocation>
    <subcellularLocation>
        <location evidence="12">Nucleus</location>
    </subcellularLocation>
</comment>
<evidence type="ECO:0000256" key="5">
    <source>
        <dbReference type="ARBA" id="ARBA00022723"/>
    </source>
</evidence>
<dbReference type="InterPro" id="IPR029056">
    <property type="entry name" value="Ribokinase-like"/>
</dbReference>
<keyword evidence="4 12" id="KW-0808">Transferase</keyword>
<dbReference type="HAMAP" id="MF_01987">
    <property type="entry name" value="Ribokinase"/>
    <property type="match status" value="1"/>
</dbReference>
<feature type="domain" description="Carbohydrate kinase PfkB" evidence="13">
    <location>
        <begin position="5"/>
        <end position="137"/>
    </location>
</feature>
<comment type="pathway">
    <text evidence="12">Carbohydrate metabolism; D-ribose degradation; D-ribose 5-phosphate from beta-D-ribopyranose: step 2/2.</text>
</comment>
<feature type="binding site" evidence="12">
    <location>
        <position position="370"/>
    </location>
    <ligand>
        <name>K(+)</name>
        <dbReference type="ChEBI" id="CHEBI:29103"/>
    </ligand>
</feature>
<dbReference type="InterPro" id="IPR002139">
    <property type="entry name" value="Ribo/fructo_kinase"/>
</dbReference>
<dbReference type="EC" id="2.7.1.15" evidence="2 12"/>
<dbReference type="GO" id="GO:0046872">
    <property type="term" value="F:metal ion binding"/>
    <property type="evidence" value="ECO:0007669"/>
    <property type="project" value="UniProtKB-KW"/>
</dbReference>
<dbReference type="SUPFAM" id="SSF53613">
    <property type="entry name" value="Ribokinase-like"/>
    <property type="match status" value="1"/>
</dbReference>
<dbReference type="PROSITE" id="PS00584">
    <property type="entry name" value="PFKB_KINASES_2"/>
    <property type="match status" value="1"/>
</dbReference>
<dbReference type="UniPathway" id="UPA00916">
    <property type="reaction ID" value="UER00889"/>
</dbReference>
<dbReference type="STRING" id="1447883.A0A2B7XD29"/>
<dbReference type="InterPro" id="IPR002173">
    <property type="entry name" value="Carboh/pur_kinase_PfkB_CS"/>
</dbReference>
<dbReference type="Gene3D" id="3.40.1190.20">
    <property type="match status" value="1"/>
</dbReference>
<feature type="binding site" evidence="12">
    <location>
        <begin position="268"/>
        <end position="273"/>
    </location>
    <ligand>
        <name>ATP</name>
        <dbReference type="ChEBI" id="CHEBI:30616"/>
    </ligand>
</feature>
<dbReference type="PANTHER" id="PTHR10584:SF166">
    <property type="entry name" value="RIBOKINASE"/>
    <property type="match status" value="1"/>
</dbReference>
<evidence type="ECO:0000256" key="3">
    <source>
        <dbReference type="ARBA" id="ARBA00016943"/>
    </source>
</evidence>
<dbReference type="InterPro" id="IPR011611">
    <property type="entry name" value="PfkB_dom"/>
</dbReference>
<feature type="binding site" evidence="12">
    <location>
        <position position="316"/>
    </location>
    <ligand>
        <name>substrate</name>
    </ligand>
</feature>
<evidence type="ECO:0000256" key="4">
    <source>
        <dbReference type="ARBA" id="ARBA00022679"/>
    </source>
</evidence>
<feature type="binding site" evidence="12">
    <location>
        <begin position="40"/>
        <end position="44"/>
    </location>
    <ligand>
        <name>substrate</name>
    </ligand>
</feature>
<feature type="binding site" evidence="12">
    <location>
        <begin position="315"/>
        <end position="316"/>
    </location>
    <ligand>
        <name>ATP</name>
        <dbReference type="ChEBI" id="CHEBI:30616"/>
    </ligand>
</feature>
<comment type="catalytic activity">
    <reaction evidence="12">
        <text>D-ribose + ATP = D-ribose 5-phosphate + ADP + H(+)</text>
        <dbReference type="Rhea" id="RHEA:13697"/>
        <dbReference type="ChEBI" id="CHEBI:15378"/>
        <dbReference type="ChEBI" id="CHEBI:30616"/>
        <dbReference type="ChEBI" id="CHEBI:47013"/>
        <dbReference type="ChEBI" id="CHEBI:78346"/>
        <dbReference type="ChEBI" id="CHEBI:456216"/>
        <dbReference type="EC" id="2.7.1.15"/>
    </reaction>
</comment>
<feature type="binding site" evidence="12">
    <location>
        <begin position="12"/>
        <end position="14"/>
    </location>
    <ligand>
        <name>substrate</name>
    </ligand>
</feature>
<dbReference type="FunFam" id="3.40.1190.20:FF:000045">
    <property type="entry name" value="Ribokinase"/>
    <property type="match status" value="1"/>
</dbReference>
<keyword evidence="8 12" id="KW-0067">ATP-binding</keyword>
<comment type="caution">
    <text evidence="12">Lacks conserved residue(s) required for the propagation of feature annotation.</text>
</comment>
<evidence type="ECO:0000256" key="7">
    <source>
        <dbReference type="ARBA" id="ARBA00022777"/>
    </source>
</evidence>
<feature type="binding site" evidence="12">
    <location>
        <position position="373"/>
    </location>
    <ligand>
        <name>K(+)</name>
        <dbReference type="ChEBI" id="CHEBI:29103"/>
    </ligand>
</feature>
<evidence type="ECO:0000256" key="11">
    <source>
        <dbReference type="ARBA" id="ARBA00023277"/>
    </source>
</evidence>
<dbReference type="CDD" id="cd01174">
    <property type="entry name" value="ribokinase"/>
    <property type="match status" value="1"/>
</dbReference>
<keyword evidence="9 12" id="KW-0460">Magnesium</keyword>
<comment type="cofactor">
    <cofactor evidence="12">
        <name>Mg(2+)</name>
        <dbReference type="ChEBI" id="CHEBI:18420"/>
    </cofactor>
    <text evidence="12">Requires a divalent cation, most likely magnesium in vivo, as an electrophilic catalyst to aid phosphoryl group transfer. It is the chelate of the metal and the nucleotide that is the actual substrate.</text>
</comment>
<dbReference type="InterPro" id="IPR011877">
    <property type="entry name" value="Ribokinase"/>
</dbReference>
<evidence type="ECO:0000256" key="9">
    <source>
        <dbReference type="ARBA" id="ARBA00022842"/>
    </source>
</evidence>
<proteinExistence type="inferred from homology"/>
<dbReference type="EMBL" id="PDNA01000173">
    <property type="protein sequence ID" value="PGH07046.1"/>
    <property type="molecule type" value="Genomic_DNA"/>
</dbReference>
<dbReference type="OrthoDB" id="415590at2759"/>
<organism evidence="14 15">
    <name type="scientific">Polytolypa hystricis (strain UAMH7299)</name>
    <dbReference type="NCBI Taxonomy" id="1447883"/>
    <lineage>
        <taxon>Eukaryota</taxon>
        <taxon>Fungi</taxon>
        <taxon>Dikarya</taxon>
        <taxon>Ascomycota</taxon>
        <taxon>Pezizomycotina</taxon>
        <taxon>Eurotiomycetes</taxon>
        <taxon>Eurotiomycetidae</taxon>
        <taxon>Onygenales</taxon>
        <taxon>Onygenales incertae sedis</taxon>
        <taxon>Polytolypa</taxon>
    </lineage>
</organism>
<dbReference type="PANTHER" id="PTHR10584">
    <property type="entry name" value="SUGAR KINASE"/>
    <property type="match status" value="1"/>
</dbReference>
<evidence type="ECO:0000259" key="13">
    <source>
        <dbReference type="Pfam" id="PF00294"/>
    </source>
</evidence>
<dbReference type="AlphaFoldDB" id="A0A2B7XD29"/>
<evidence type="ECO:0000256" key="1">
    <source>
        <dbReference type="ARBA" id="ARBA00005380"/>
    </source>
</evidence>